<dbReference type="PANTHER" id="PTHR13202:SF0">
    <property type="entry name" value="SIGNAL PEPTIDASE COMPLEX SUBUNIT 1"/>
    <property type="match status" value="1"/>
</dbReference>
<dbReference type="PANTHER" id="PTHR13202">
    <property type="entry name" value="MICROSOMAL SIGNAL PEPTIDASE 12 KDA SUBUNIT"/>
    <property type="match status" value="1"/>
</dbReference>
<dbReference type="GeneID" id="90542748"/>
<evidence type="ECO:0000256" key="6">
    <source>
        <dbReference type="ARBA" id="ARBA00022989"/>
    </source>
</evidence>
<dbReference type="AlphaFoldDB" id="A0AAX4JG39"/>
<dbReference type="GO" id="GO:0006465">
    <property type="term" value="P:signal peptide processing"/>
    <property type="evidence" value="ECO:0007669"/>
    <property type="project" value="InterPro"/>
</dbReference>
<evidence type="ECO:0000313" key="10">
    <source>
        <dbReference type="EMBL" id="WUR04906.1"/>
    </source>
</evidence>
<feature type="transmembrane region" description="Helical" evidence="9">
    <location>
        <begin position="21"/>
        <end position="41"/>
    </location>
</feature>
<dbReference type="KEGG" id="vnx:VNE69_11074"/>
<evidence type="ECO:0000256" key="4">
    <source>
        <dbReference type="ARBA" id="ARBA00022692"/>
    </source>
</evidence>
<dbReference type="GO" id="GO:0045047">
    <property type="term" value="P:protein targeting to ER"/>
    <property type="evidence" value="ECO:0007669"/>
    <property type="project" value="TreeGrafter"/>
</dbReference>
<accession>A0AAX4JG39</accession>
<dbReference type="RefSeq" id="XP_065331051.1">
    <property type="nucleotide sequence ID" value="XM_065474979.1"/>
</dbReference>
<keyword evidence="6 9" id="KW-1133">Transmembrane helix</keyword>
<keyword evidence="11" id="KW-1185">Reference proteome</keyword>
<sequence>MNILNKLDQPIDYHGQELSRKLFYVIIYIGYTFSLLTGILYNDLKYTLFLGLITVACVFLTCVPSWKIYRKNPLKFTRKSNK</sequence>
<comment type="similarity">
    <text evidence="2">Belongs to the SPCS1 family.</text>
</comment>
<evidence type="ECO:0000256" key="7">
    <source>
        <dbReference type="ARBA" id="ARBA00023136"/>
    </source>
</evidence>
<evidence type="ECO:0000256" key="5">
    <source>
        <dbReference type="ARBA" id="ARBA00022824"/>
    </source>
</evidence>
<keyword evidence="5" id="KW-0256">Endoplasmic reticulum</keyword>
<comment type="function">
    <text evidence="8">Component of the signal peptidase complex (SPC) which catalyzes the cleavage of N-terminal signal sequences from nascent proteins as they are translocated into the lumen of the endoplasmic reticulum. Dispensable for SPC enzymatic activity.</text>
</comment>
<dbReference type="GO" id="GO:0005787">
    <property type="term" value="C:signal peptidase complex"/>
    <property type="evidence" value="ECO:0007669"/>
    <property type="project" value="InterPro"/>
</dbReference>
<protein>
    <recommendedName>
        <fullName evidence="3">Signal peptidase complex subunit 1</fullName>
    </recommendedName>
</protein>
<dbReference type="InterPro" id="IPR009542">
    <property type="entry name" value="Spc1/SPCS1"/>
</dbReference>
<evidence type="ECO:0000256" key="3">
    <source>
        <dbReference type="ARBA" id="ARBA00017059"/>
    </source>
</evidence>
<name>A0AAX4JG39_9MICR</name>
<dbReference type="EMBL" id="CP142736">
    <property type="protein sequence ID" value="WUR04906.1"/>
    <property type="molecule type" value="Genomic_DNA"/>
</dbReference>
<gene>
    <name evidence="10" type="ORF">VNE69_11074</name>
</gene>
<keyword evidence="4 9" id="KW-0812">Transmembrane</keyword>
<evidence type="ECO:0000256" key="1">
    <source>
        <dbReference type="ARBA" id="ARBA00004477"/>
    </source>
</evidence>
<reference evidence="10" key="1">
    <citation type="journal article" date="2024" name="BMC Genomics">
        <title>Functional annotation of a divergent genome using sequence and structure-based similarity.</title>
        <authorList>
            <person name="Svedberg D."/>
            <person name="Winiger R.R."/>
            <person name="Berg A."/>
            <person name="Sharma H."/>
            <person name="Tellgren-Roth C."/>
            <person name="Debrunner-Vossbrinck B.A."/>
            <person name="Vossbrinck C.R."/>
            <person name="Barandun J."/>
        </authorList>
    </citation>
    <scope>NUCLEOTIDE SEQUENCE</scope>
    <source>
        <strain evidence="10">Illinois isolate</strain>
    </source>
</reference>
<evidence type="ECO:0000256" key="2">
    <source>
        <dbReference type="ARBA" id="ARBA00005245"/>
    </source>
</evidence>
<organism evidence="10 11">
    <name type="scientific">Vairimorpha necatrix</name>
    <dbReference type="NCBI Taxonomy" id="6039"/>
    <lineage>
        <taxon>Eukaryota</taxon>
        <taxon>Fungi</taxon>
        <taxon>Fungi incertae sedis</taxon>
        <taxon>Microsporidia</taxon>
        <taxon>Nosematidae</taxon>
        <taxon>Vairimorpha</taxon>
    </lineage>
</organism>
<evidence type="ECO:0000313" key="11">
    <source>
        <dbReference type="Proteomes" id="UP001334084"/>
    </source>
</evidence>
<keyword evidence="7 9" id="KW-0472">Membrane</keyword>
<evidence type="ECO:0000256" key="9">
    <source>
        <dbReference type="SAM" id="Phobius"/>
    </source>
</evidence>
<dbReference type="Proteomes" id="UP001334084">
    <property type="component" value="Chromosome 11"/>
</dbReference>
<proteinExistence type="inferred from homology"/>
<comment type="subcellular location">
    <subcellularLocation>
        <location evidence="1">Endoplasmic reticulum membrane</location>
        <topology evidence="1">Multi-pass membrane protein</topology>
    </subcellularLocation>
</comment>
<feature type="transmembrane region" description="Helical" evidence="9">
    <location>
        <begin position="47"/>
        <end position="69"/>
    </location>
</feature>
<evidence type="ECO:0000256" key="8">
    <source>
        <dbReference type="ARBA" id="ARBA00045204"/>
    </source>
</evidence>
<dbReference type="Pfam" id="PF06645">
    <property type="entry name" value="SPC12"/>
    <property type="match status" value="1"/>
</dbReference>